<evidence type="ECO:0000259" key="1">
    <source>
        <dbReference type="Pfam" id="PF00535"/>
    </source>
</evidence>
<reference evidence="2 3" key="1">
    <citation type="submission" date="2020-07" db="EMBL/GenBank/DDBJ databases">
        <authorList>
            <person name="Sun Q."/>
        </authorList>
    </citation>
    <scope>NUCLEOTIDE SEQUENCE [LARGE SCALE GENOMIC DNA]</scope>
    <source>
        <strain evidence="2 3">MAH-1</strain>
    </source>
</reference>
<dbReference type="AlphaFoldDB" id="A0A7Y8Y1L5"/>
<dbReference type="GO" id="GO:0016740">
    <property type="term" value="F:transferase activity"/>
    <property type="evidence" value="ECO:0007669"/>
    <property type="project" value="UniProtKB-KW"/>
</dbReference>
<feature type="domain" description="Glycosyltransferase 2-like" evidence="1">
    <location>
        <begin position="41"/>
        <end position="153"/>
    </location>
</feature>
<dbReference type="InterPro" id="IPR029044">
    <property type="entry name" value="Nucleotide-diphossugar_trans"/>
</dbReference>
<dbReference type="RefSeq" id="WP_176005730.1">
    <property type="nucleotide sequence ID" value="NZ_JABWMI010000010.1"/>
</dbReference>
<evidence type="ECO:0000313" key="2">
    <source>
        <dbReference type="EMBL" id="NYA70916.1"/>
    </source>
</evidence>
<comment type="caution">
    <text evidence="2">The sequence shown here is derived from an EMBL/GenBank/DDBJ whole genome shotgun (WGS) entry which is preliminary data.</text>
</comment>
<organism evidence="2 3">
    <name type="scientific">Flavobacterium agri</name>
    <dbReference type="NCBI Taxonomy" id="2743471"/>
    <lineage>
        <taxon>Bacteria</taxon>
        <taxon>Pseudomonadati</taxon>
        <taxon>Bacteroidota</taxon>
        <taxon>Flavobacteriia</taxon>
        <taxon>Flavobacteriales</taxon>
        <taxon>Flavobacteriaceae</taxon>
        <taxon>Flavobacterium</taxon>
    </lineage>
</organism>
<proteinExistence type="predicted"/>
<dbReference type="EMBL" id="JACBJI010000003">
    <property type="protein sequence ID" value="NYA70916.1"/>
    <property type="molecule type" value="Genomic_DNA"/>
</dbReference>
<sequence>MRIGFNPHKDKKELLSGYWHQIIVPVYLPSEGDYFKDGLTILKLCLESLIKTVHSHTFITVINNGSSQQVADYLENLFREKQIHELTHTTNIGKLNSILKGLSGGNFDFVTIADADVLFLNGWQQAAYDIFLAFPKAGAVCPTPSSKSFRENTANIWGSLMFSSKLSFRPVADPEGLKAFAHSIGNPGFYNEEHLKKYLTVKNAKSEAVIGAGHFVTTYRGDIFSKLNTRFTPYKLGGKSENQILDLPVVGQGFWRLSTKYNYAFHMGNVFEPWMHDAFTQVDRQQAEVWPVMLSSKPYKGLMYHTKYDLLVWLLRRKSIIRKLLPFKGLERQNTQKYLS</sequence>
<name>A0A7Y8Y1L5_9FLAO</name>
<evidence type="ECO:0000313" key="3">
    <source>
        <dbReference type="Proteomes" id="UP000535020"/>
    </source>
</evidence>
<dbReference type="Pfam" id="PF00535">
    <property type="entry name" value="Glycos_transf_2"/>
    <property type="match status" value="1"/>
</dbReference>
<dbReference type="SUPFAM" id="SSF53448">
    <property type="entry name" value="Nucleotide-diphospho-sugar transferases"/>
    <property type="match status" value="1"/>
</dbReference>
<dbReference type="Proteomes" id="UP000535020">
    <property type="component" value="Unassembled WGS sequence"/>
</dbReference>
<dbReference type="InterPro" id="IPR001173">
    <property type="entry name" value="Glyco_trans_2-like"/>
</dbReference>
<keyword evidence="2" id="KW-0808">Transferase</keyword>
<accession>A0A7Y8Y1L5</accession>
<protein>
    <submittedName>
        <fullName evidence="2">Glycosyltransferase family 2 protein</fullName>
    </submittedName>
</protein>
<dbReference type="CDD" id="cd00761">
    <property type="entry name" value="Glyco_tranf_GTA_type"/>
    <property type="match status" value="1"/>
</dbReference>
<gene>
    <name evidence="2" type="ORF">HZF10_08300</name>
</gene>
<dbReference type="Gene3D" id="3.90.550.10">
    <property type="entry name" value="Spore Coat Polysaccharide Biosynthesis Protein SpsA, Chain A"/>
    <property type="match status" value="1"/>
</dbReference>
<keyword evidence="3" id="KW-1185">Reference proteome</keyword>